<feature type="compositionally biased region" description="Polar residues" evidence="1">
    <location>
        <begin position="429"/>
        <end position="452"/>
    </location>
</feature>
<protein>
    <recommendedName>
        <fullName evidence="5">Sporulation-specific protein SPO7</fullName>
    </recommendedName>
</protein>
<feature type="transmembrane region" description="Helical" evidence="2">
    <location>
        <begin position="207"/>
        <end position="228"/>
    </location>
</feature>
<sequence length="492" mass="54627">MSSLEEENSFRFNSPSSSYDTPSSPALSASDSMMNITPCTSPGPDDEFGIYSDSDVASQNSLTLVRSMNSSNSEIGSSILRPPQPIGSSPKSSGVSASNSFSPPNKLTSTPGRSRTSRRDSSESTPSPMPKKRIRRKSTKSDISEKSGRSSVRHSPIGSGAGSVDGYPSGTGYTSMPATGKIFRNLLILEESLREQVIQQRALRRKYLTFLAVLCFIIASISHHLYFLEYPRSNNGTIRVVLQFTLLALSVTLMLYYLSGEYQKTIVAPKKFLSSTNKGLRQLNVRLVKIKTPLTDSTIDLIREFSLFMATMCLTSLHKVYPSMLNNKNSKLEVFLISCQSQCQPRIGVTDVKLVLNARVFSTDVREGWELYRSDFWVQEGVRRRQAMMEFTQKLSPSGQSSQVSTPLDREKLLKKDRKERRDKRKKSVTSYVTPTRLSESNLRKLNSNESESLSPRFLSPASSPASSPPGSPRISEQFLDGSDVPEQIISK</sequence>
<dbReference type="GO" id="GO:0006998">
    <property type="term" value="P:nuclear envelope organization"/>
    <property type="evidence" value="ECO:0007669"/>
    <property type="project" value="TreeGrafter"/>
</dbReference>
<feature type="compositionally biased region" description="Low complexity" evidence="1">
    <location>
        <begin position="453"/>
        <end position="466"/>
    </location>
</feature>
<feature type="compositionally biased region" description="Polar residues" evidence="1">
    <location>
        <begin position="55"/>
        <end position="66"/>
    </location>
</feature>
<feature type="region of interest" description="Disordered" evidence="1">
    <location>
        <begin position="1"/>
        <end position="170"/>
    </location>
</feature>
<dbReference type="EMBL" id="CAKXYY010000018">
    <property type="protein sequence ID" value="CAH2354664.1"/>
    <property type="molecule type" value="Genomic_DNA"/>
</dbReference>
<reference evidence="3" key="1">
    <citation type="submission" date="2022-03" db="EMBL/GenBank/DDBJ databases">
        <authorList>
            <person name="Legras J.-L."/>
            <person name="Devillers H."/>
            <person name="Grondin C."/>
        </authorList>
    </citation>
    <scope>NUCLEOTIDE SEQUENCE</scope>
    <source>
        <strain evidence="3">CLIB 1423</strain>
    </source>
</reference>
<proteinExistence type="predicted"/>
<keyword evidence="2" id="KW-1133">Transmembrane helix</keyword>
<dbReference type="Proteomes" id="UP000837801">
    <property type="component" value="Unassembled WGS sequence"/>
</dbReference>
<feature type="compositionally biased region" description="Basic and acidic residues" evidence="1">
    <location>
        <begin position="139"/>
        <end position="148"/>
    </location>
</feature>
<dbReference type="InterPro" id="IPR005605">
    <property type="entry name" value="Spo7"/>
</dbReference>
<feature type="region of interest" description="Disordered" evidence="1">
    <location>
        <begin position="391"/>
        <end position="492"/>
    </location>
</feature>
<feature type="compositionally biased region" description="Polar residues" evidence="1">
    <location>
        <begin position="29"/>
        <end position="40"/>
    </location>
</feature>
<evidence type="ECO:0000313" key="4">
    <source>
        <dbReference type="Proteomes" id="UP000837801"/>
    </source>
</evidence>
<evidence type="ECO:0000256" key="2">
    <source>
        <dbReference type="SAM" id="Phobius"/>
    </source>
</evidence>
<dbReference type="GO" id="GO:0071595">
    <property type="term" value="C:Nem1-Spo7 phosphatase complex"/>
    <property type="evidence" value="ECO:0007669"/>
    <property type="project" value="TreeGrafter"/>
</dbReference>
<keyword evidence="2" id="KW-0812">Transmembrane</keyword>
<dbReference type="AlphaFoldDB" id="A0A9P0W061"/>
<organism evidence="3 4">
    <name type="scientific">[Candida] railenensis</name>
    <dbReference type="NCBI Taxonomy" id="45579"/>
    <lineage>
        <taxon>Eukaryota</taxon>
        <taxon>Fungi</taxon>
        <taxon>Dikarya</taxon>
        <taxon>Ascomycota</taxon>
        <taxon>Saccharomycotina</taxon>
        <taxon>Pichiomycetes</taxon>
        <taxon>Debaryomycetaceae</taxon>
        <taxon>Kurtzmaniella</taxon>
    </lineage>
</organism>
<keyword evidence="4" id="KW-1185">Reference proteome</keyword>
<feature type="compositionally biased region" description="Low complexity" evidence="1">
    <location>
        <begin position="67"/>
        <end position="79"/>
    </location>
</feature>
<feature type="compositionally biased region" description="Basic residues" evidence="1">
    <location>
        <begin position="415"/>
        <end position="428"/>
    </location>
</feature>
<comment type="caution">
    <text evidence="3">The sequence shown here is derived from an EMBL/GenBank/DDBJ whole genome shotgun (WGS) entry which is preliminary data.</text>
</comment>
<dbReference type="Pfam" id="PF03907">
    <property type="entry name" value="Spo7"/>
    <property type="match status" value="1"/>
</dbReference>
<dbReference type="GO" id="GO:0004721">
    <property type="term" value="F:phosphoprotein phosphatase activity"/>
    <property type="evidence" value="ECO:0007669"/>
    <property type="project" value="TreeGrafter"/>
</dbReference>
<evidence type="ECO:0000313" key="3">
    <source>
        <dbReference type="EMBL" id="CAH2354664.1"/>
    </source>
</evidence>
<keyword evidence="2" id="KW-0472">Membrane</keyword>
<dbReference type="GO" id="GO:0019888">
    <property type="term" value="F:protein phosphatase regulator activity"/>
    <property type="evidence" value="ECO:0007669"/>
    <property type="project" value="InterPro"/>
</dbReference>
<feature type="compositionally biased region" description="Low complexity" evidence="1">
    <location>
        <begin position="14"/>
        <end position="28"/>
    </location>
</feature>
<accession>A0A9P0W061</accession>
<evidence type="ECO:0008006" key="5">
    <source>
        <dbReference type="Google" id="ProtNLM"/>
    </source>
</evidence>
<dbReference type="PANTHER" id="PTHR28249:SF1">
    <property type="entry name" value="SPORULATION-SPECIFIC PROTEIN SPO7"/>
    <property type="match status" value="1"/>
</dbReference>
<feature type="compositionally biased region" description="Low complexity" evidence="1">
    <location>
        <begin position="88"/>
        <end position="100"/>
    </location>
</feature>
<evidence type="ECO:0000256" key="1">
    <source>
        <dbReference type="SAM" id="MobiDB-lite"/>
    </source>
</evidence>
<name>A0A9P0W061_9ASCO</name>
<dbReference type="PANTHER" id="PTHR28249">
    <property type="entry name" value="SPORULATION-SPECIFIC PROTEIN SPO7"/>
    <property type="match status" value="1"/>
</dbReference>
<feature type="compositionally biased region" description="Polar residues" evidence="1">
    <location>
        <begin position="393"/>
        <end position="406"/>
    </location>
</feature>
<gene>
    <name evidence="3" type="ORF">CLIB1423_18S00892</name>
</gene>
<dbReference type="OrthoDB" id="5599171at2759"/>
<feature type="transmembrane region" description="Helical" evidence="2">
    <location>
        <begin position="240"/>
        <end position="258"/>
    </location>
</feature>